<dbReference type="SMART" id="SM00858">
    <property type="entry name" value="SAF"/>
    <property type="match status" value="1"/>
</dbReference>
<keyword evidence="10" id="KW-1185">Reference proteome</keyword>
<dbReference type="NCBIfam" id="TIGR03170">
    <property type="entry name" value="flgA_cterm"/>
    <property type="match status" value="1"/>
</dbReference>
<accession>A0ABW0QJ97</accession>
<keyword evidence="9" id="KW-0969">Cilium</keyword>
<keyword evidence="4 7" id="KW-0732">Signal</keyword>
<gene>
    <name evidence="9" type="primary">flgA</name>
    <name evidence="9" type="ORF">ACFPPA_03390</name>
</gene>
<evidence type="ECO:0000256" key="7">
    <source>
        <dbReference type="RuleBase" id="RU362063"/>
    </source>
</evidence>
<proteinExistence type="inferred from homology"/>
<evidence type="ECO:0000313" key="10">
    <source>
        <dbReference type="Proteomes" id="UP001596114"/>
    </source>
</evidence>
<dbReference type="PANTHER" id="PTHR36307">
    <property type="entry name" value="FLAGELLA BASAL BODY P-RING FORMATION PROTEIN FLGA"/>
    <property type="match status" value="1"/>
</dbReference>
<dbReference type="Pfam" id="PF13144">
    <property type="entry name" value="ChapFlgA"/>
    <property type="match status" value="1"/>
</dbReference>
<keyword evidence="7" id="KW-1005">Bacterial flagellum biogenesis</keyword>
<protein>
    <recommendedName>
        <fullName evidence="3 7">Flagella basal body P-ring formation protein FlgA</fullName>
    </recommendedName>
</protein>
<dbReference type="InterPro" id="IPR013974">
    <property type="entry name" value="SAF"/>
</dbReference>
<keyword evidence="5 7" id="KW-0574">Periplasm</keyword>
<dbReference type="CDD" id="cd11614">
    <property type="entry name" value="SAF_CpaB_FlgA_like"/>
    <property type="match status" value="1"/>
</dbReference>
<evidence type="ECO:0000259" key="8">
    <source>
        <dbReference type="SMART" id="SM00858"/>
    </source>
</evidence>
<comment type="function">
    <text evidence="6 7">Involved in the assembly process of the P-ring formation. It may associate with FlgF on the rod constituting a structure essential for the P-ring assembly or may act as a modulator protein for the P-ring assembly.</text>
</comment>
<dbReference type="RefSeq" id="WP_377317280.1">
    <property type="nucleotide sequence ID" value="NZ_JBHSNF010000001.1"/>
</dbReference>
<evidence type="ECO:0000256" key="4">
    <source>
        <dbReference type="ARBA" id="ARBA00022729"/>
    </source>
</evidence>
<dbReference type="Gene3D" id="2.30.30.760">
    <property type="match status" value="1"/>
</dbReference>
<name>A0ABW0QJ97_9GAMM</name>
<evidence type="ECO:0000256" key="2">
    <source>
        <dbReference type="ARBA" id="ARBA00010474"/>
    </source>
</evidence>
<organism evidence="9 10">
    <name type="scientific">Rhodanobacter ginsengisoli</name>
    <dbReference type="NCBI Taxonomy" id="418646"/>
    <lineage>
        <taxon>Bacteria</taxon>
        <taxon>Pseudomonadati</taxon>
        <taxon>Pseudomonadota</taxon>
        <taxon>Gammaproteobacteria</taxon>
        <taxon>Lysobacterales</taxon>
        <taxon>Rhodanobacteraceae</taxon>
        <taxon>Rhodanobacter</taxon>
    </lineage>
</organism>
<dbReference type="InterPro" id="IPR041231">
    <property type="entry name" value="FlgA_N"/>
</dbReference>
<comment type="similarity">
    <text evidence="2 7">Belongs to the FlgA family.</text>
</comment>
<evidence type="ECO:0000256" key="5">
    <source>
        <dbReference type="ARBA" id="ARBA00022764"/>
    </source>
</evidence>
<keyword evidence="9" id="KW-0282">Flagellum</keyword>
<dbReference type="InterPro" id="IPR039246">
    <property type="entry name" value="Flagellar_FlgA"/>
</dbReference>
<keyword evidence="9" id="KW-0966">Cell projection</keyword>
<dbReference type="Proteomes" id="UP001596114">
    <property type="component" value="Unassembled WGS sequence"/>
</dbReference>
<dbReference type="Pfam" id="PF17656">
    <property type="entry name" value="ChapFlgA_N"/>
    <property type="match status" value="1"/>
</dbReference>
<comment type="caution">
    <text evidence="9">The sequence shown here is derived from an EMBL/GenBank/DDBJ whole genome shotgun (WGS) entry which is preliminary data.</text>
</comment>
<feature type="chain" id="PRO_5044967328" description="Flagella basal body P-ring formation protein FlgA" evidence="7">
    <location>
        <begin position="17"/>
        <end position="230"/>
    </location>
</feature>
<dbReference type="EMBL" id="JBHSNF010000001">
    <property type="protein sequence ID" value="MFC5524778.1"/>
    <property type="molecule type" value="Genomic_DNA"/>
</dbReference>
<dbReference type="InterPro" id="IPR017585">
    <property type="entry name" value="SAF_FlgA"/>
</dbReference>
<evidence type="ECO:0000256" key="3">
    <source>
        <dbReference type="ARBA" id="ARBA00014754"/>
    </source>
</evidence>
<feature type="domain" description="SAF" evidence="8">
    <location>
        <begin position="105"/>
        <end position="167"/>
    </location>
</feature>
<sequence>MAACLATLPFASPGFAAPATPMQSLAEVRAAAALALRQHYESPGSRVVVGTRPFDPRLKLARCPLPLQATVPERAAPSSLMAVQVRCPQPGGWIVRIPLRLQLFRPVLVTTRPLQRGDGIHPGDVRVEERDVTRLGYGYIGNPDQLTGRTLARPLVAGSVLTPAAMGGRRMVRAGDHVQLIAQLDGIEVRASGIALGGGDNGARLRVRNDSSGRVIDAMVSAPGVVLALP</sequence>
<evidence type="ECO:0000256" key="6">
    <source>
        <dbReference type="ARBA" id="ARBA00025643"/>
    </source>
</evidence>
<evidence type="ECO:0000313" key="9">
    <source>
        <dbReference type="EMBL" id="MFC5524778.1"/>
    </source>
</evidence>
<comment type="subcellular location">
    <subcellularLocation>
        <location evidence="1 7">Periplasm</location>
    </subcellularLocation>
</comment>
<evidence type="ECO:0000256" key="1">
    <source>
        <dbReference type="ARBA" id="ARBA00004418"/>
    </source>
</evidence>
<feature type="signal peptide" evidence="7">
    <location>
        <begin position="1"/>
        <end position="16"/>
    </location>
</feature>
<dbReference type="Gene3D" id="3.90.1210.10">
    <property type="entry name" value="Antifreeze-like/N-acetylneuraminic acid synthase C-terminal domain"/>
    <property type="match status" value="1"/>
</dbReference>
<reference evidence="10" key="1">
    <citation type="journal article" date="2019" name="Int. J. Syst. Evol. Microbiol.">
        <title>The Global Catalogue of Microorganisms (GCM) 10K type strain sequencing project: providing services to taxonomists for standard genome sequencing and annotation.</title>
        <authorList>
            <consortium name="The Broad Institute Genomics Platform"/>
            <consortium name="The Broad Institute Genome Sequencing Center for Infectious Disease"/>
            <person name="Wu L."/>
            <person name="Ma J."/>
        </authorList>
    </citation>
    <scope>NUCLEOTIDE SEQUENCE [LARGE SCALE GENOMIC DNA]</scope>
    <source>
        <strain evidence="10">CGMCC 1.16619</strain>
    </source>
</reference>
<dbReference type="PANTHER" id="PTHR36307:SF1">
    <property type="entry name" value="FLAGELLA BASAL BODY P-RING FORMATION PROTEIN FLGA"/>
    <property type="match status" value="1"/>
</dbReference>